<organism evidence="1 2">
    <name type="scientific">Legionella feeleii</name>
    <dbReference type="NCBI Taxonomy" id="453"/>
    <lineage>
        <taxon>Bacteria</taxon>
        <taxon>Pseudomonadati</taxon>
        <taxon>Pseudomonadota</taxon>
        <taxon>Gammaproteobacteria</taxon>
        <taxon>Legionellales</taxon>
        <taxon>Legionellaceae</taxon>
        <taxon>Legionella</taxon>
    </lineage>
</organism>
<dbReference type="PATRIC" id="fig|453.4.peg.2910"/>
<dbReference type="RefSeq" id="WP_058447493.1">
    <property type="nucleotide sequence ID" value="NZ_CAAAHT010000062.1"/>
</dbReference>
<reference evidence="1 2" key="1">
    <citation type="submission" date="2015-11" db="EMBL/GenBank/DDBJ databases">
        <title>Genomic analysis of 38 Legionella species identifies large and diverse effector repertoires.</title>
        <authorList>
            <person name="Burstein D."/>
            <person name="Amaro F."/>
            <person name="Zusman T."/>
            <person name="Lifshitz Z."/>
            <person name="Cohen O."/>
            <person name="Gilbert J.A."/>
            <person name="Pupko T."/>
            <person name="Shuman H.A."/>
            <person name="Segal G."/>
        </authorList>
    </citation>
    <scope>NUCLEOTIDE SEQUENCE [LARGE SCALE GENOMIC DNA]</scope>
    <source>
        <strain evidence="1 2">WO-44C</strain>
    </source>
</reference>
<protein>
    <submittedName>
        <fullName evidence="1">Uncharacterized protein</fullName>
    </submittedName>
</protein>
<comment type="caution">
    <text evidence="1">The sequence shown here is derived from an EMBL/GenBank/DDBJ whole genome shotgun (WGS) entry which is preliminary data.</text>
</comment>
<name>A0A0W0THC0_9GAMM</name>
<dbReference type="AlphaFoldDB" id="A0A0W0THC0"/>
<dbReference type="Proteomes" id="UP000054698">
    <property type="component" value="Unassembled WGS sequence"/>
</dbReference>
<gene>
    <name evidence="1" type="ORF">Lfee_2657</name>
</gene>
<proteinExistence type="predicted"/>
<dbReference type="EMBL" id="LNYB01000085">
    <property type="protein sequence ID" value="KTC94993.1"/>
    <property type="molecule type" value="Genomic_DNA"/>
</dbReference>
<dbReference type="OrthoDB" id="5633087at2"/>
<accession>A0A0W0THC0</accession>
<evidence type="ECO:0000313" key="2">
    <source>
        <dbReference type="Proteomes" id="UP000054698"/>
    </source>
</evidence>
<keyword evidence="2" id="KW-1185">Reference proteome</keyword>
<evidence type="ECO:0000313" key="1">
    <source>
        <dbReference type="EMBL" id="KTC94993.1"/>
    </source>
</evidence>
<sequence>MRFLSFLTLLCIQLVTIPLCAASYELNIAGLIKNQNIIQTLRIEADDLTAKITLNNGQTLDALAGDYWPPFDETAQISVVGPNVLFKLITQDGNEWERSFNSLNLLISNVTHEGRREITLDLNATPVKRIGKEINKKKTTFNLAQSLLKAFVLGAEGQIHFKLLASAELEENTHPLIKIELEQNEQSFSFELQDQRDDLKIGSWKIRGNGFGPGSLVELLLTALRNMSEEYRNQNTKTDYEAMLQNIFYGIDLFLDFTAPISQWDGITLIAKGSFDYQSKDLDAFSMHFNNHFQLEAYDGSWSTTLGSKTYISVGMEDSPALSQQFILSNPSSDVEKTAQWIQTHWVDQLAAMLNMPSIKYYAYYSPTYFGQALVMVITSLGELQEDGTIIFTLSRNSLGSFEISKTSVSDLGALIIKKVKGKTVGWGFGS</sequence>